<sequence length="208" mass="23679">MQTSQSPRSLKEKQRQERETLILQVAEEVFLERGYHETSMDEIASRVGIAKGTVYLHFPGKDDLIVAIFARDMQEILRHLDASLDAQSSPQAKLEALLYFMYAGLFHKRTQLLSTIYHSVDMRRLFAEKGNCIKSLWESVVERVSLLLEEGKARGEFDATLPTSVMTSIFLSLLSPKSYERLISEDKLSPEDIVIHVGKIFFRGIAAQ</sequence>
<accession>A0A5J4KK95</accession>
<dbReference type="GO" id="GO:0003700">
    <property type="term" value="F:DNA-binding transcription factor activity"/>
    <property type="evidence" value="ECO:0007669"/>
    <property type="project" value="TreeGrafter"/>
</dbReference>
<evidence type="ECO:0000256" key="3">
    <source>
        <dbReference type="ARBA" id="ARBA00023125"/>
    </source>
</evidence>
<dbReference type="EMBL" id="BKZW01000001">
    <property type="protein sequence ID" value="GER86591.1"/>
    <property type="molecule type" value="Genomic_DNA"/>
</dbReference>
<feature type="DNA-binding region" description="H-T-H motif" evidence="5">
    <location>
        <begin position="39"/>
        <end position="58"/>
    </location>
</feature>
<dbReference type="InterPro" id="IPR023772">
    <property type="entry name" value="DNA-bd_HTH_TetR-type_CS"/>
</dbReference>
<evidence type="ECO:0000256" key="1">
    <source>
        <dbReference type="ARBA" id="ARBA00022491"/>
    </source>
</evidence>
<evidence type="ECO:0000256" key="5">
    <source>
        <dbReference type="PROSITE-ProRule" id="PRU00335"/>
    </source>
</evidence>
<dbReference type="InterPro" id="IPR001647">
    <property type="entry name" value="HTH_TetR"/>
</dbReference>
<feature type="domain" description="HTH tetR-type" evidence="6">
    <location>
        <begin position="16"/>
        <end position="76"/>
    </location>
</feature>
<dbReference type="PROSITE" id="PS50977">
    <property type="entry name" value="HTH_TETR_2"/>
    <property type="match status" value="1"/>
</dbReference>
<dbReference type="PANTHER" id="PTHR30055:SF175">
    <property type="entry name" value="HTH-TYPE TRANSCRIPTIONAL REPRESSOR KSTR2"/>
    <property type="match status" value="1"/>
</dbReference>
<dbReference type="AlphaFoldDB" id="A0A5J4KK95"/>
<evidence type="ECO:0000256" key="4">
    <source>
        <dbReference type="ARBA" id="ARBA00023163"/>
    </source>
</evidence>
<dbReference type="Gene3D" id="1.10.357.10">
    <property type="entry name" value="Tetracycline Repressor, domain 2"/>
    <property type="match status" value="1"/>
</dbReference>
<dbReference type="RefSeq" id="WP_151754694.1">
    <property type="nucleotide sequence ID" value="NZ_BKZW01000001.1"/>
</dbReference>
<dbReference type="SUPFAM" id="SSF48498">
    <property type="entry name" value="Tetracyclin repressor-like, C-terminal domain"/>
    <property type="match status" value="1"/>
</dbReference>
<proteinExistence type="predicted"/>
<gene>
    <name evidence="7" type="ORF">KDW_07530</name>
</gene>
<dbReference type="InterPro" id="IPR009057">
    <property type="entry name" value="Homeodomain-like_sf"/>
</dbReference>
<evidence type="ECO:0000256" key="2">
    <source>
        <dbReference type="ARBA" id="ARBA00023015"/>
    </source>
</evidence>
<dbReference type="InterPro" id="IPR036271">
    <property type="entry name" value="Tet_transcr_reg_TetR-rel_C_sf"/>
</dbReference>
<dbReference type="Pfam" id="PF00440">
    <property type="entry name" value="TetR_N"/>
    <property type="match status" value="1"/>
</dbReference>
<comment type="caution">
    <text evidence="7">The sequence shown here is derived from an EMBL/GenBank/DDBJ whole genome shotgun (WGS) entry which is preliminary data.</text>
</comment>
<dbReference type="Gene3D" id="1.10.10.60">
    <property type="entry name" value="Homeodomain-like"/>
    <property type="match status" value="1"/>
</dbReference>
<dbReference type="FunFam" id="1.10.10.60:FF:000141">
    <property type="entry name" value="TetR family transcriptional regulator"/>
    <property type="match status" value="1"/>
</dbReference>
<keyword evidence="8" id="KW-1185">Reference proteome</keyword>
<dbReference type="GO" id="GO:0045892">
    <property type="term" value="P:negative regulation of DNA-templated transcription"/>
    <property type="evidence" value="ECO:0007669"/>
    <property type="project" value="UniProtKB-ARBA"/>
</dbReference>
<dbReference type="PROSITE" id="PS01081">
    <property type="entry name" value="HTH_TETR_1"/>
    <property type="match status" value="1"/>
</dbReference>
<reference evidence="7 8" key="1">
    <citation type="submission" date="2019-10" db="EMBL/GenBank/DDBJ databases">
        <title>Dictyobacter vulcani sp. nov., within the class Ktedonobacteria, isolated from soil of volcanic Mt. Zao.</title>
        <authorList>
            <person name="Zheng Y."/>
            <person name="Wang C.M."/>
            <person name="Sakai Y."/>
            <person name="Abe K."/>
            <person name="Yokota A."/>
            <person name="Yabe S."/>
        </authorList>
    </citation>
    <scope>NUCLEOTIDE SEQUENCE [LARGE SCALE GENOMIC DNA]</scope>
    <source>
        <strain evidence="7 8">W12</strain>
    </source>
</reference>
<organism evidence="7 8">
    <name type="scientific">Dictyobacter vulcani</name>
    <dbReference type="NCBI Taxonomy" id="2607529"/>
    <lineage>
        <taxon>Bacteria</taxon>
        <taxon>Bacillati</taxon>
        <taxon>Chloroflexota</taxon>
        <taxon>Ktedonobacteria</taxon>
        <taxon>Ktedonobacterales</taxon>
        <taxon>Dictyobacteraceae</taxon>
        <taxon>Dictyobacter</taxon>
    </lineage>
</organism>
<dbReference type="GO" id="GO:0000976">
    <property type="term" value="F:transcription cis-regulatory region binding"/>
    <property type="evidence" value="ECO:0007669"/>
    <property type="project" value="TreeGrafter"/>
</dbReference>
<keyword evidence="2" id="KW-0805">Transcription regulation</keyword>
<protein>
    <recommendedName>
        <fullName evidence="6">HTH tetR-type domain-containing protein</fullName>
    </recommendedName>
</protein>
<keyword evidence="3 5" id="KW-0238">DNA-binding</keyword>
<dbReference type="PRINTS" id="PR00455">
    <property type="entry name" value="HTHTETR"/>
</dbReference>
<evidence type="ECO:0000313" key="7">
    <source>
        <dbReference type="EMBL" id="GER86591.1"/>
    </source>
</evidence>
<evidence type="ECO:0000313" key="8">
    <source>
        <dbReference type="Proteomes" id="UP000326912"/>
    </source>
</evidence>
<dbReference type="SUPFAM" id="SSF46689">
    <property type="entry name" value="Homeodomain-like"/>
    <property type="match status" value="1"/>
</dbReference>
<dbReference type="Proteomes" id="UP000326912">
    <property type="component" value="Unassembled WGS sequence"/>
</dbReference>
<keyword evidence="4" id="KW-0804">Transcription</keyword>
<name>A0A5J4KK95_9CHLR</name>
<dbReference type="PANTHER" id="PTHR30055">
    <property type="entry name" value="HTH-TYPE TRANSCRIPTIONAL REGULATOR RUTR"/>
    <property type="match status" value="1"/>
</dbReference>
<keyword evidence="1" id="KW-0678">Repressor</keyword>
<dbReference type="InterPro" id="IPR050109">
    <property type="entry name" value="HTH-type_TetR-like_transc_reg"/>
</dbReference>
<evidence type="ECO:0000259" key="6">
    <source>
        <dbReference type="PROSITE" id="PS50977"/>
    </source>
</evidence>